<protein>
    <submittedName>
        <fullName evidence="3">Uncharacterized protein</fullName>
    </submittedName>
</protein>
<gene>
    <name evidence="3" type="ORF">GCM10023187_38570</name>
</gene>
<dbReference type="RefSeq" id="WP_345269567.1">
    <property type="nucleotide sequence ID" value="NZ_BAABHB010000009.1"/>
</dbReference>
<organism evidence="3 4">
    <name type="scientific">Nibrella viscosa</name>
    <dbReference type="NCBI Taxonomy" id="1084524"/>
    <lineage>
        <taxon>Bacteria</taxon>
        <taxon>Pseudomonadati</taxon>
        <taxon>Bacteroidota</taxon>
        <taxon>Cytophagia</taxon>
        <taxon>Cytophagales</taxon>
        <taxon>Spirosomataceae</taxon>
        <taxon>Nibrella</taxon>
    </lineage>
</organism>
<evidence type="ECO:0000313" key="3">
    <source>
        <dbReference type="EMBL" id="GAA4412031.1"/>
    </source>
</evidence>
<evidence type="ECO:0000256" key="1">
    <source>
        <dbReference type="SAM" id="MobiDB-lite"/>
    </source>
</evidence>
<keyword evidence="2" id="KW-0472">Membrane</keyword>
<evidence type="ECO:0000313" key="4">
    <source>
        <dbReference type="Proteomes" id="UP001500936"/>
    </source>
</evidence>
<comment type="caution">
    <text evidence="3">The sequence shown here is derived from an EMBL/GenBank/DDBJ whole genome shotgun (WGS) entry which is preliminary data.</text>
</comment>
<name>A0ABP8KPT5_9BACT</name>
<feature type="transmembrane region" description="Helical" evidence="2">
    <location>
        <begin position="12"/>
        <end position="31"/>
    </location>
</feature>
<keyword evidence="2" id="KW-1133">Transmembrane helix</keyword>
<evidence type="ECO:0000256" key="2">
    <source>
        <dbReference type="SAM" id="Phobius"/>
    </source>
</evidence>
<dbReference type="EMBL" id="BAABHB010000009">
    <property type="protein sequence ID" value="GAA4412031.1"/>
    <property type="molecule type" value="Genomic_DNA"/>
</dbReference>
<accession>A0ABP8KPT5</accession>
<feature type="compositionally biased region" description="Polar residues" evidence="1">
    <location>
        <begin position="89"/>
        <end position="104"/>
    </location>
</feature>
<feature type="region of interest" description="Disordered" evidence="1">
    <location>
        <begin position="85"/>
        <end position="104"/>
    </location>
</feature>
<reference evidence="4" key="1">
    <citation type="journal article" date="2019" name="Int. J. Syst. Evol. Microbiol.">
        <title>The Global Catalogue of Microorganisms (GCM) 10K type strain sequencing project: providing services to taxonomists for standard genome sequencing and annotation.</title>
        <authorList>
            <consortium name="The Broad Institute Genomics Platform"/>
            <consortium name="The Broad Institute Genome Sequencing Center for Infectious Disease"/>
            <person name="Wu L."/>
            <person name="Ma J."/>
        </authorList>
    </citation>
    <scope>NUCLEOTIDE SEQUENCE [LARGE SCALE GENOMIC DNA]</scope>
    <source>
        <strain evidence="4">JCM 17925</strain>
    </source>
</reference>
<keyword evidence="2" id="KW-0812">Transmembrane</keyword>
<feature type="transmembrane region" description="Helical" evidence="2">
    <location>
        <begin position="46"/>
        <end position="66"/>
    </location>
</feature>
<sequence length="104" mass="11979">METMWILKGAGFIALGIALVLLVTYVLMRLWNGLVPQLFNGPRLRFLQALGLLFLTRLLFGGFGGYRGYGWRGYDGYNKQSYFHRHHQTPPTKHNTDTTAVYRQ</sequence>
<proteinExistence type="predicted"/>
<keyword evidence="4" id="KW-1185">Reference proteome</keyword>
<dbReference type="Proteomes" id="UP001500936">
    <property type="component" value="Unassembled WGS sequence"/>
</dbReference>